<dbReference type="Gene3D" id="1.20.1270.60">
    <property type="entry name" value="Arfaptin homology (AH) domain/BAR domain"/>
    <property type="match status" value="1"/>
</dbReference>
<dbReference type="Gene3D" id="3.30.1520.10">
    <property type="entry name" value="Phox-like domain"/>
    <property type="match status" value="1"/>
</dbReference>
<evidence type="ECO:0000259" key="15">
    <source>
        <dbReference type="PROSITE" id="PS50195"/>
    </source>
</evidence>
<organism evidence="16 17">
    <name type="scientific">Knipowitschia caucasica</name>
    <name type="common">Caucasian dwarf goby</name>
    <name type="synonym">Pomatoschistus caucasicus</name>
    <dbReference type="NCBI Taxonomy" id="637954"/>
    <lineage>
        <taxon>Eukaryota</taxon>
        <taxon>Metazoa</taxon>
        <taxon>Chordata</taxon>
        <taxon>Craniata</taxon>
        <taxon>Vertebrata</taxon>
        <taxon>Euteleostomi</taxon>
        <taxon>Actinopterygii</taxon>
        <taxon>Neopterygii</taxon>
        <taxon>Teleostei</taxon>
        <taxon>Neoteleostei</taxon>
        <taxon>Acanthomorphata</taxon>
        <taxon>Gobiaria</taxon>
        <taxon>Gobiiformes</taxon>
        <taxon>Gobioidei</taxon>
        <taxon>Gobiidae</taxon>
        <taxon>Gobiinae</taxon>
        <taxon>Knipowitschia</taxon>
    </lineage>
</organism>
<reference evidence="16 17" key="1">
    <citation type="submission" date="2024-04" db="EMBL/GenBank/DDBJ databases">
        <authorList>
            <person name="Waldvogel A.-M."/>
            <person name="Schoenle A."/>
        </authorList>
    </citation>
    <scope>NUCLEOTIDE SEQUENCE [LARGE SCALE GENOMIC DNA]</scope>
</reference>
<dbReference type="InterPro" id="IPR036028">
    <property type="entry name" value="SH3-like_dom_sf"/>
</dbReference>
<evidence type="ECO:0000313" key="17">
    <source>
        <dbReference type="Proteomes" id="UP001497482"/>
    </source>
</evidence>
<evidence type="ECO:0000256" key="4">
    <source>
        <dbReference type="ARBA" id="ARBA00022448"/>
    </source>
</evidence>
<evidence type="ECO:0000256" key="8">
    <source>
        <dbReference type="ARBA" id="ARBA00022927"/>
    </source>
</evidence>
<dbReference type="AlphaFoldDB" id="A0AAV2KWR2"/>
<evidence type="ECO:0000313" key="16">
    <source>
        <dbReference type="EMBL" id="CAL1594515.1"/>
    </source>
</evidence>
<evidence type="ECO:0000256" key="11">
    <source>
        <dbReference type="ARBA" id="ARBA00023329"/>
    </source>
</evidence>
<sequence length="713" mass="81823">MSVKARAIYTFQSENKEEISIQENEEVVIYDENSVDGWYQGENSKGQKGLFPASYVEVLRIRSNSNLTDYSISPAGSLGNNSSSSFNHGTPNSTNAHLQQSYSYEDDDYDDWDDWDDRSTVVDEIEPTSHSTRGPDANGHAHPSPITNSRNPNVHYRSRPPMERQDSISSKKSSMVGRNLNRFSSFVRSGVEAFVLGDVPMMAKIAESYTIEMGTLGPSWKDNPNPFVCSIEDPTKQTKFKGIKTYISYRVTPSHTGGPVYRRYKHFDWLYNRLLSKFTVISVPHLPEKQATGRFEEDFIDKRKRRLVLWMNHMTSHPVLSQYEGFEHFLMCADDKQWKLGKRRAEKDEMVGAHFMLTLQIPNEHQDLQDVEERVDTFKSFAKKMDDSVLQLTHVASELVRKHVGGFRREFQRLGNAFQSVSHSFALDPPHGSDSLNNAISHTGRTYENIGEMFAEQPKHDLFQMLDKLSLYQGLLANFPDIIHLQKGNDHRQTHTFSNREDRGVCLSYEEEEEGGQSVWRRSECEEEEGVRVCGGGQSVWRRSECEEEEGVRVCGGECEEEEEVRVCGGGQSVRRRRGSECEEEEEVRVCGGGQSVRRRRRSECVEESVRRRRRSECEEEEEVRVCGGGQSVRRRRGSECEEEEESVRRRRRSECEEEEEVRVCGGGQSVRRRRRSECVEEQSQMGAVRNQKEPGGRNGRERVEEGIRKGQG</sequence>
<dbReference type="GO" id="GO:0036089">
    <property type="term" value="P:cleavage furrow formation"/>
    <property type="evidence" value="ECO:0007669"/>
    <property type="project" value="TreeGrafter"/>
</dbReference>
<dbReference type="PANTHER" id="PTHR45827">
    <property type="entry name" value="SORTING NEXIN"/>
    <property type="match status" value="1"/>
</dbReference>
<feature type="domain" description="PX" evidence="15">
    <location>
        <begin position="227"/>
        <end position="337"/>
    </location>
</feature>
<dbReference type="FunFam" id="3.30.1520.10:FF:000004">
    <property type="entry name" value="Sorting nexin"/>
    <property type="match status" value="1"/>
</dbReference>
<protein>
    <recommendedName>
        <fullName evidence="18">Sorting nexin</fullName>
    </recommendedName>
</protein>
<dbReference type="GO" id="GO:0006897">
    <property type="term" value="P:endocytosis"/>
    <property type="evidence" value="ECO:0007669"/>
    <property type="project" value="UniProtKB-KW"/>
</dbReference>
<keyword evidence="4" id="KW-0813">Transport</keyword>
<dbReference type="Gene3D" id="2.30.30.40">
    <property type="entry name" value="SH3 Domains"/>
    <property type="match status" value="1"/>
</dbReference>
<dbReference type="GO" id="GO:0030659">
    <property type="term" value="C:cytoplasmic vesicle membrane"/>
    <property type="evidence" value="ECO:0007669"/>
    <property type="project" value="UniProtKB-SubCell"/>
</dbReference>
<dbReference type="SUPFAM" id="SSF50044">
    <property type="entry name" value="SH3-domain"/>
    <property type="match status" value="1"/>
</dbReference>
<evidence type="ECO:0000256" key="10">
    <source>
        <dbReference type="ARBA" id="ARBA00023306"/>
    </source>
</evidence>
<keyword evidence="17" id="KW-1185">Reference proteome</keyword>
<evidence type="ECO:0000256" key="1">
    <source>
        <dbReference type="ARBA" id="ARBA00004180"/>
    </source>
</evidence>
<feature type="region of interest" description="Disordered" evidence="13">
    <location>
        <begin position="634"/>
        <end position="713"/>
    </location>
</feature>
<keyword evidence="11" id="KW-0968">Cytoplasmic vesicle</keyword>
<dbReference type="FunFam" id="2.30.30.40:FF:000116">
    <property type="entry name" value="Sorting nexin"/>
    <property type="match status" value="1"/>
</dbReference>
<dbReference type="CDD" id="cd11896">
    <property type="entry name" value="SH3_SNX33"/>
    <property type="match status" value="1"/>
</dbReference>
<feature type="region of interest" description="Disordered" evidence="13">
    <location>
        <begin position="125"/>
        <end position="174"/>
    </location>
</feature>
<dbReference type="GO" id="GO:0005886">
    <property type="term" value="C:plasma membrane"/>
    <property type="evidence" value="ECO:0007669"/>
    <property type="project" value="TreeGrafter"/>
</dbReference>
<dbReference type="GO" id="GO:0016197">
    <property type="term" value="P:endosomal transport"/>
    <property type="evidence" value="ECO:0007669"/>
    <property type="project" value="TreeGrafter"/>
</dbReference>
<keyword evidence="7" id="KW-0498">Mitosis</keyword>
<dbReference type="GO" id="GO:0097320">
    <property type="term" value="P:plasma membrane tubulation"/>
    <property type="evidence" value="ECO:0007669"/>
    <property type="project" value="TreeGrafter"/>
</dbReference>
<dbReference type="InterPro" id="IPR001452">
    <property type="entry name" value="SH3_domain"/>
</dbReference>
<dbReference type="Pfam" id="PF10456">
    <property type="entry name" value="BAR_3_WASP_bdg"/>
    <property type="match status" value="1"/>
</dbReference>
<feature type="domain" description="SH3" evidence="14">
    <location>
        <begin position="1"/>
        <end position="61"/>
    </location>
</feature>
<evidence type="ECO:0008006" key="18">
    <source>
        <dbReference type="Google" id="ProtNLM"/>
    </source>
</evidence>
<dbReference type="PANTHER" id="PTHR45827:SF3">
    <property type="entry name" value="SORTING NEXIN-33"/>
    <property type="match status" value="1"/>
</dbReference>
<dbReference type="SUPFAM" id="SSF64268">
    <property type="entry name" value="PX domain"/>
    <property type="match status" value="1"/>
</dbReference>
<name>A0AAV2KWR2_KNICA</name>
<keyword evidence="6" id="KW-0132">Cell division</keyword>
<keyword evidence="3 12" id="KW-0728">SH3 domain</keyword>
<dbReference type="EMBL" id="OZ035842">
    <property type="protein sequence ID" value="CAL1594515.1"/>
    <property type="molecule type" value="Genomic_DNA"/>
</dbReference>
<evidence type="ECO:0000256" key="9">
    <source>
        <dbReference type="ARBA" id="ARBA00023136"/>
    </source>
</evidence>
<keyword evidence="10" id="KW-0131">Cell cycle</keyword>
<keyword evidence="9" id="KW-0472">Membrane</keyword>
<evidence type="ECO:0000256" key="3">
    <source>
        <dbReference type="ARBA" id="ARBA00022443"/>
    </source>
</evidence>
<keyword evidence="5" id="KW-0254">Endocytosis</keyword>
<keyword evidence="8" id="KW-0653">Protein transport</keyword>
<dbReference type="InterPro" id="IPR019497">
    <property type="entry name" value="Sorting_nexin_WASP-bd-dom"/>
</dbReference>
<dbReference type="PROSITE" id="PS50002">
    <property type="entry name" value="SH3"/>
    <property type="match status" value="1"/>
</dbReference>
<dbReference type="GO" id="GO:0015031">
    <property type="term" value="P:protein transport"/>
    <property type="evidence" value="ECO:0007669"/>
    <property type="project" value="UniProtKB-KW"/>
</dbReference>
<evidence type="ECO:0000256" key="13">
    <source>
        <dbReference type="SAM" id="MobiDB-lite"/>
    </source>
</evidence>
<dbReference type="InterPro" id="IPR001683">
    <property type="entry name" value="PX_dom"/>
</dbReference>
<dbReference type="InterPro" id="IPR027267">
    <property type="entry name" value="AH/BAR_dom_sf"/>
</dbReference>
<dbReference type="SMART" id="SM00326">
    <property type="entry name" value="SH3"/>
    <property type="match status" value="1"/>
</dbReference>
<dbReference type="Pfam" id="PF07653">
    <property type="entry name" value="SH3_2"/>
    <property type="match status" value="1"/>
</dbReference>
<proteinExistence type="inferred from homology"/>
<gene>
    <name evidence="16" type="ORF">KC01_LOCUS23468</name>
</gene>
<evidence type="ECO:0000256" key="6">
    <source>
        <dbReference type="ARBA" id="ARBA00022618"/>
    </source>
</evidence>
<dbReference type="PROSITE" id="PS50195">
    <property type="entry name" value="PX"/>
    <property type="match status" value="1"/>
</dbReference>
<dbReference type="Proteomes" id="UP001497482">
    <property type="component" value="Chromosome 20"/>
</dbReference>
<feature type="compositionally biased region" description="Basic and acidic residues" evidence="13">
    <location>
        <begin position="691"/>
        <end position="713"/>
    </location>
</feature>
<dbReference type="InterPro" id="IPR036871">
    <property type="entry name" value="PX_dom_sf"/>
</dbReference>
<comment type="subcellular location">
    <subcellularLocation>
        <location evidence="1">Cytoplasmic vesicle membrane</location>
        <topology evidence="1">Peripheral membrane protein</topology>
        <orientation evidence="1">Cytoplasmic side</orientation>
    </subcellularLocation>
</comment>
<dbReference type="SMART" id="SM00312">
    <property type="entry name" value="PX"/>
    <property type="match status" value="1"/>
</dbReference>
<dbReference type="GO" id="GO:0035091">
    <property type="term" value="F:phosphatidylinositol binding"/>
    <property type="evidence" value="ECO:0007669"/>
    <property type="project" value="InterPro"/>
</dbReference>
<evidence type="ECO:0000259" key="14">
    <source>
        <dbReference type="PROSITE" id="PS50002"/>
    </source>
</evidence>
<evidence type="ECO:0000256" key="12">
    <source>
        <dbReference type="PROSITE-ProRule" id="PRU00192"/>
    </source>
</evidence>
<evidence type="ECO:0000256" key="5">
    <source>
        <dbReference type="ARBA" id="ARBA00022583"/>
    </source>
</evidence>
<evidence type="ECO:0000256" key="2">
    <source>
        <dbReference type="ARBA" id="ARBA00010883"/>
    </source>
</evidence>
<dbReference type="Pfam" id="PF00787">
    <property type="entry name" value="PX"/>
    <property type="match status" value="1"/>
</dbReference>
<accession>A0AAV2KWR2</accession>
<evidence type="ECO:0000256" key="7">
    <source>
        <dbReference type="ARBA" id="ARBA00022776"/>
    </source>
</evidence>
<comment type="similarity">
    <text evidence="2">Belongs to the sorting nexin family.</text>
</comment>